<name>A0ACC0EKB1_9BASI</name>
<evidence type="ECO:0000313" key="2">
    <source>
        <dbReference type="Proteomes" id="UP001060170"/>
    </source>
</evidence>
<reference evidence="1 2" key="3">
    <citation type="journal article" date="2022" name="Microbiol. Spectr.">
        <title>Folding features and dynamics of 3D genome architecture in plant fungal pathogens.</title>
        <authorList>
            <person name="Xia C."/>
        </authorList>
    </citation>
    <scope>NUCLEOTIDE SEQUENCE [LARGE SCALE GENOMIC DNA]</scope>
    <source>
        <strain evidence="1 2">93-210</strain>
    </source>
</reference>
<reference evidence="2" key="1">
    <citation type="journal article" date="2018" name="BMC Genomics">
        <title>Genomic insights into host adaptation between the wheat stripe rust pathogen (Puccinia striiformis f. sp. tritici) and the barley stripe rust pathogen (Puccinia striiformis f. sp. hordei).</title>
        <authorList>
            <person name="Xia C."/>
            <person name="Wang M."/>
            <person name="Yin C."/>
            <person name="Cornejo O.E."/>
            <person name="Hulbert S.H."/>
            <person name="Chen X."/>
        </authorList>
    </citation>
    <scope>NUCLEOTIDE SEQUENCE [LARGE SCALE GENOMIC DNA]</scope>
    <source>
        <strain evidence="2">93-210</strain>
    </source>
</reference>
<gene>
    <name evidence="1" type="ORF">MJO28_005120</name>
</gene>
<sequence length="110" mass="12277">MRKICRSNQLLRFKLAKEQINNLEDVHCMQRHLNRLTMQQYASLLIDSQLASAKSVGALLPINKACHALSTHRPMSLGCALKLTEDMSARVRRGTDLAISASSPHSTAHR</sequence>
<evidence type="ECO:0000313" key="1">
    <source>
        <dbReference type="EMBL" id="KAI7954720.1"/>
    </source>
</evidence>
<keyword evidence="2" id="KW-1185">Reference proteome</keyword>
<organism evidence="1 2">
    <name type="scientific">Puccinia striiformis f. sp. tritici</name>
    <dbReference type="NCBI Taxonomy" id="168172"/>
    <lineage>
        <taxon>Eukaryota</taxon>
        <taxon>Fungi</taxon>
        <taxon>Dikarya</taxon>
        <taxon>Basidiomycota</taxon>
        <taxon>Pucciniomycotina</taxon>
        <taxon>Pucciniomycetes</taxon>
        <taxon>Pucciniales</taxon>
        <taxon>Pucciniaceae</taxon>
        <taxon>Puccinia</taxon>
    </lineage>
</organism>
<proteinExistence type="predicted"/>
<comment type="caution">
    <text evidence="1">The sequence shown here is derived from an EMBL/GenBank/DDBJ whole genome shotgun (WGS) entry which is preliminary data.</text>
</comment>
<dbReference type="Proteomes" id="UP001060170">
    <property type="component" value="Chromosome 5"/>
</dbReference>
<accession>A0ACC0EKB1</accession>
<reference evidence="2" key="2">
    <citation type="journal article" date="2018" name="Mol. Plant Microbe Interact.">
        <title>Genome sequence resources for the wheat stripe rust pathogen (Puccinia striiformis f. sp. tritici) and the barley stripe rust pathogen (Puccinia striiformis f. sp. hordei).</title>
        <authorList>
            <person name="Xia C."/>
            <person name="Wang M."/>
            <person name="Yin C."/>
            <person name="Cornejo O.E."/>
            <person name="Hulbert S.H."/>
            <person name="Chen X."/>
        </authorList>
    </citation>
    <scope>NUCLEOTIDE SEQUENCE [LARGE SCALE GENOMIC DNA]</scope>
    <source>
        <strain evidence="2">93-210</strain>
    </source>
</reference>
<protein>
    <submittedName>
        <fullName evidence="1">Uncharacterized protein</fullName>
    </submittedName>
</protein>
<dbReference type="EMBL" id="CM045869">
    <property type="protein sequence ID" value="KAI7954720.1"/>
    <property type="molecule type" value="Genomic_DNA"/>
</dbReference>